<sequence>MGPVPQRSCANSFISCAVSALSTRSCQYFDAGVCGSVLLPATISAEPGVESSVGELSPRVASFWQRLRLSIQRALAHRAQEDPPSSDMPVVQNITPASFNVVSHNSVASSPNLCGHPYAISYLAKRAAVLRTTKFGLTAQLMHSSWRVPGRLNGGRVEPSLPSQQKKLEDRLGV</sequence>
<keyword evidence="3" id="KW-1185">Reference proteome</keyword>
<comment type="caution">
    <text evidence="2">The sequence shown here is derived from an EMBL/GenBank/DDBJ whole genome shotgun (WGS) entry which is preliminary data.</text>
</comment>
<evidence type="ECO:0000313" key="3">
    <source>
        <dbReference type="Proteomes" id="UP001213000"/>
    </source>
</evidence>
<feature type="region of interest" description="Disordered" evidence="1">
    <location>
        <begin position="152"/>
        <end position="174"/>
    </location>
</feature>
<organism evidence="2 3">
    <name type="scientific">Leucocoprinus birnbaumii</name>
    <dbReference type="NCBI Taxonomy" id="56174"/>
    <lineage>
        <taxon>Eukaryota</taxon>
        <taxon>Fungi</taxon>
        <taxon>Dikarya</taxon>
        <taxon>Basidiomycota</taxon>
        <taxon>Agaricomycotina</taxon>
        <taxon>Agaricomycetes</taxon>
        <taxon>Agaricomycetidae</taxon>
        <taxon>Agaricales</taxon>
        <taxon>Agaricineae</taxon>
        <taxon>Agaricaceae</taxon>
        <taxon>Leucocoprinus</taxon>
    </lineage>
</organism>
<dbReference type="AlphaFoldDB" id="A0AAD5VVV8"/>
<reference evidence="2" key="1">
    <citation type="submission" date="2022-07" db="EMBL/GenBank/DDBJ databases">
        <title>Genome Sequence of Leucocoprinus birnbaumii.</title>
        <authorList>
            <person name="Buettner E."/>
        </authorList>
    </citation>
    <scope>NUCLEOTIDE SEQUENCE</scope>
    <source>
        <strain evidence="2">VT141</strain>
    </source>
</reference>
<evidence type="ECO:0000313" key="2">
    <source>
        <dbReference type="EMBL" id="KAJ3570234.1"/>
    </source>
</evidence>
<dbReference type="EMBL" id="JANIEX010000248">
    <property type="protein sequence ID" value="KAJ3570234.1"/>
    <property type="molecule type" value="Genomic_DNA"/>
</dbReference>
<protein>
    <submittedName>
        <fullName evidence="2">Uncharacterized protein</fullName>
    </submittedName>
</protein>
<evidence type="ECO:0000256" key="1">
    <source>
        <dbReference type="SAM" id="MobiDB-lite"/>
    </source>
</evidence>
<accession>A0AAD5VVV8</accession>
<gene>
    <name evidence="2" type="ORF">NP233_g4551</name>
</gene>
<name>A0AAD5VVV8_9AGAR</name>
<proteinExistence type="predicted"/>
<dbReference type="Proteomes" id="UP001213000">
    <property type="component" value="Unassembled WGS sequence"/>
</dbReference>